<dbReference type="Gene3D" id="3.30.160.20">
    <property type="match status" value="1"/>
</dbReference>
<dbReference type="InterPro" id="IPR014720">
    <property type="entry name" value="dsRBD_dom"/>
</dbReference>
<dbReference type="InterPro" id="IPR036389">
    <property type="entry name" value="RNase_III_sf"/>
</dbReference>
<evidence type="ECO:0000259" key="2">
    <source>
        <dbReference type="PROSITE" id="PS50137"/>
    </source>
</evidence>
<dbReference type="GO" id="GO:0004525">
    <property type="term" value="F:ribonuclease III activity"/>
    <property type="evidence" value="ECO:0007669"/>
    <property type="project" value="InterPro"/>
</dbReference>
<dbReference type="GO" id="GO:0006396">
    <property type="term" value="P:RNA processing"/>
    <property type="evidence" value="ECO:0007669"/>
    <property type="project" value="InterPro"/>
</dbReference>
<dbReference type="Pfam" id="PF00035">
    <property type="entry name" value="dsrm"/>
    <property type="match status" value="1"/>
</dbReference>
<feature type="domain" description="DRBM" evidence="2">
    <location>
        <begin position="46"/>
        <end position="114"/>
    </location>
</feature>
<evidence type="ECO:0000256" key="1">
    <source>
        <dbReference type="ARBA" id="ARBA00022884"/>
    </source>
</evidence>
<accession>A0A0F9F424</accession>
<dbReference type="EMBL" id="LAZR01034255">
    <property type="protein sequence ID" value="KKL45812.1"/>
    <property type="molecule type" value="Genomic_DNA"/>
</dbReference>
<sequence length="122" mass="14233">IHGNLFEALVGAIHRDRGYSYAREFIHDRVIDPYVDIEKLEGRVISYKSLVIEWCQKQKMSFNFDAYEDSGQDVIKHFSVRLSIDKKQVAKARGTSKKKAEEKAAKRAYYAFQDKINPQEFN</sequence>
<protein>
    <recommendedName>
        <fullName evidence="2">DRBM domain-containing protein</fullName>
    </recommendedName>
</protein>
<organism evidence="3">
    <name type="scientific">marine sediment metagenome</name>
    <dbReference type="NCBI Taxonomy" id="412755"/>
    <lineage>
        <taxon>unclassified sequences</taxon>
        <taxon>metagenomes</taxon>
        <taxon>ecological metagenomes</taxon>
    </lineage>
</organism>
<keyword evidence="1" id="KW-0694">RNA-binding</keyword>
<name>A0A0F9F424_9ZZZZ</name>
<feature type="non-terminal residue" evidence="3">
    <location>
        <position position="1"/>
    </location>
</feature>
<gene>
    <name evidence="3" type="ORF">LCGC14_2351860</name>
</gene>
<proteinExistence type="predicted"/>
<dbReference type="PROSITE" id="PS50137">
    <property type="entry name" value="DS_RBD"/>
    <property type="match status" value="1"/>
</dbReference>
<comment type="caution">
    <text evidence="3">The sequence shown here is derived from an EMBL/GenBank/DDBJ whole genome shotgun (WGS) entry which is preliminary data.</text>
</comment>
<reference evidence="3" key="1">
    <citation type="journal article" date="2015" name="Nature">
        <title>Complex archaea that bridge the gap between prokaryotes and eukaryotes.</title>
        <authorList>
            <person name="Spang A."/>
            <person name="Saw J.H."/>
            <person name="Jorgensen S.L."/>
            <person name="Zaremba-Niedzwiedzka K."/>
            <person name="Martijn J."/>
            <person name="Lind A.E."/>
            <person name="van Eijk R."/>
            <person name="Schleper C."/>
            <person name="Guy L."/>
            <person name="Ettema T.J."/>
        </authorList>
    </citation>
    <scope>NUCLEOTIDE SEQUENCE</scope>
</reference>
<dbReference type="AlphaFoldDB" id="A0A0F9F424"/>
<evidence type="ECO:0000313" key="3">
    <source>
        <dbReference type="EMBL" id="KKL45812.1"/>
    </source>
</evidence>
<dbReference type="Gene3D" id="1.10.1520.10">
    <property type="entry name" value="Ribonuclease III domain"/>
    <property type="match status" value="1"/>
</dbReference>
<dbReference type="GO" id="GO:0003723">
    <property type="term" value="F:RNA binding"/>
    <property type="evidence" value="ECO:0007669"/>
    <property type="project" value="UniProtKB-KW"/>
</dbReference>
<dbReference type="SUPFAM" id="SSF54768">
    <property type="entry name" value="dsRNA-binding domain-like"/>
    <property type="match status" value="1"/>
</dbReference>
<dbReference type="SMART" id="SM00358">
    <property type="entry name" value="DSRM"/>
    <property type="match status" value="1"/>
</dbReference>